<keyword evidence="2" id="KW-0732">Signal</keyword>
<feature type="region of interest" description="Disordered" evidence="3">
    <location>
        <begin position="1"/>
        <end position="80"/>
    </location>
</feature>
<feature type="compositionally biased region" description="Polar residues" evidence="3">
    <location>
        <begin position="174"/>
        <end position="183"/>
    </location>
</feature>
<evidence type="ECO:0000313" key="6">
    <source>
        <dbReference type="Proteomes" id="UP000008743"/>
    </source>
</evidence>
<dbReference type="InterPro" id="IPR015940">
    <property type="entry name" value="UBA"/>
</dbReference>
<dbReference type="Proteomes" id="UP000008743">
    <property type="component" value="Unassembled WGS sequence"/>
</dbReference>
<dbReference type="InParanoid" id="A0A0D2U835"/>
<feature type="compositionally biased region" description="Low complexity" evidence="3">
    <location>
        <begin position="382"/>
        <end position="398"/>
    </location>
</feature>
<feature type="compositionally biased region" description="Low complexity" evidence="3">
    <location>
        <begin position="248"/>
        <end position="259"/>
    </location>
</feature>
<evidence type="ECO:0000256" key="3">
    <source>
        <dbReference type="SAM" id="MobiDB-lite"/>
    </source>
</evidence>
<dbReference type="PROSITE" id="PS50030">
    <property type="entry name" value="UBA"/>
    <property type="match status" value="1"/>
</dbReference>
<protein>
    <recommendedName>
        <fullName evidence="4">UBA domain-containing protein</fullName>
    </recommendedName>
</protein>
<feature type="compositionally biased region" description="Low complexity" evidence="3">
    <location>
        <begin position="1"/>
        <end position="14"/>
    </location>
</feature>
<dbReference type="PANTHER" id="PTHR28023">
    <property type="entry name" value="UPF0357 PROTEIN YCL012C"/>
    <property type="match status" value="1"/>
</dbReference>
<feature type="domain" description="UBA" evidence="4">
    <location>
        <begin position="490"/>
        <end position="529"/>
    </location>
</feature>
<reference evidence="6" key="1">
    <citation type="submission" date="2011-02" db="EMBL/GenBank/DDBJ databases">
        <title>The Genome Sequence of Capsaspora owczarzaki ATCC 30864.</title>
        <authorList>
            <person name="Russ C."/>
            <person name="Cuomo C."/>
            <person name="Burger G."/>
            <person name="Gray M.W."/>
            <person name="Holland P.W.H."/>
            <person name="King N."/>
            <person name="Lang F.B.F."/>
            <person name="Roger A.J."/>
            <person name="Ruiz-Trillo I."/>
            <person name="Young S.K."/>
            <person name="Zeng Q."/>
            <person name="Gargeya S."/>
            <person name="Alvarado L."/>
            <person name="Berlin A."/>
            <person name="Chapman S.B."/>
            <person name="Chen Z."/>
            <person name="Freedman E."/>
            <person name="Gellesch M."/>
            <person name="Goldberg J."/>
            <person name="Griggs A."/>
            <person name="Gujja S."/>
            <person name="Heilman E."/>
            <person name="Heiman D."/>
            <person name="Howarth C."/>
            <person name="Mehta T."/>
            <person name="Neiman D."/>
            <person name="Pearson M."/>
            <person name="Roberts A."/>
            <person name="Saif S."/>
            <person name="Shea T."/>
            <person name="Shenoy N."/>
            <person name="Sisk P."/>
            <person name="Stolte C."/>
            <person name="Sykes S."/>
            <person name="White J."/>
            <person name="Yandava C."/>
            <person name="Haas B."/>
            <person name="Nusbaum C."/>
            <person name="Birren B."/>
        </authorList>
    </citation>
    <scope>NUCLEOTIDE SEQUENCE</scope>
    <source>
        <strain evidence="6">ATCC 30864</strain>
    </source>
</reference>
<dbReference type="InterPro" id="IPR018559">
    <property type="entry name" value="DUF2015"/>
</dbReference>
<evidence type="ECO:0000259" key="4">
    <source>
        <dbReference type="PROSITE" id="PS50030"/>
    </source>
</evidence>
<feature type="compositionally biased region" description="Low complexity" evidence="3">
    <location>
        <begin position="23"/>
        <end position="78"/>
    </location>
</feature>
<keyword evidence="6" id="KW-1185">Reference proteome</keyword>
<name>A0A0D2U835_CAPO3</name>
<feature type="region of interest" description="Disordered" evidence="3">
    <location>
        <begin position="374"/>
        <end position="404"/>
    </location>
</feature>
<dbReference type="InterPro" id="IPR009060">
    <property type="entry name" value="UBA-like_sf"/>
</dbReference>
<dbReference type="Pfam" id="PF09435">
    <property type="entry name" value="DUF2015"/>
    <property type="match status" value="1"/>
</dbReference>
<gene>
    <name evidence="5" type="ORF">CAOG_008605</name>
</gene>
<feature type="compositionally biased region" description="Low complexity" evidence="3">
    <location>
        <begin position="117"/>
        <end position="148"/>
    </location>
</feature>
<feature type="region of interest" description="Disordered" evidence="3">
    <location>
        <begin position="113"/>
        <end position="183"/>
    </location>
</feature>
<feature type="compositionally biased region" description="Polar residues" evidence="3">
    <location>
        <begin position="611"/>
        <end position="621"/>
    </location>
</feature>
<accession>A0A0D2U835</accession>
<dbReference type="SUPFAM" id="SSF46934">
    <property type="entry name" value="UBA-like"/>
    <property type="match status" value="1"/>
</dbReference>
<feature type="region of interest" description="Disordered" evidence="3">
    <location>
        <begin position="666"/>
        <end position="697"/>
    </location>
</feature>
<dbReference type="OrthoDB" id="447314at2759"/>
<feature type="region of interest" description="Disordered" evidence="3">
    <location>
        <begin position="225"/>
        <end position="267"/>
    </location>
</feature>
<organism evidence="5 6">
    <name type="scientific">Capsaspora owczarzaki (strain ATCC 30864)</name>
    <dbReference type="NCBI Taxonomy" id="595528"/>
    <lineage>
        <taxon>Eukaryota</taxon>
        <taxon>Filasterea</taxon>
        <taxon>Capsaspora</taxon>
    </lineage>
</organism>
<proteinExistence type="inferred from homology"/>
<evidence type="ECO:0000256" key="1">
    <source>
        <dbReference type="ARBA" id="ARBA00008325"/>
    </source>
</evidence>
<feature type="region of interest" description="Disordered" evidence="3">
    <location>
        <begin position="785"/>
        <end position="806"/>
    </location>
</feature>
<feature type="region of interest" description="Disordered" evidence="3">
    <location>
        <begin position="841"/>
        <end position="908"/>
    </location>
</feature>
<comment type="similarity">
    <text evidence="1">Belongs to the UPF0357 family.</text>
</comment>
<sequence>MPVSAAGSVVSDSDTPLARSRRGSSTSLSGIANTSSNNINSTSSSIHGSNSSSSGSSDTSSNRNNRNSSNNANRSSSSLGGLGNLITAAAPPFLWMGQRSRATPVIEPSAAAALGRPTSASSSSSSSSSPSSSPTGASTATTEPTSPANAESAQSHQPRRQSDSAPVPAAVHQVPSTSTGGRVTAKSSFRMLHSRVQQEQSALAVAAVVAAVPGAVEFRPTFAAGSAAGERPATRMSQSTDLPEEGLTSVKTTTSTPSSDASCTSTGDSGFARDAALGLTSETFDIVTHNIESADTRQGLEHSDELVEIMNEFGVGFDQARLIFMRRRMIENNIDPDTGLPLDAKAVSFGPKPPSQPVIAAHSQQPLPRLLTAAQPGSTEPATSSQASLATSSTAAAASRKRLSHRISNRASKVLHLAAAAVAAATSTKPGALDDLTSQHYQQQSHISSAMSDAVTRTTVDDRRRHSAFSTQYGVSDYPVPTDPGRPRPPIREQIALLVDMGFAPNHAAVALLKAHRNVSIAAFMLAQEETVKTSQHQDWSSSASHASHGKRIHAPRLGWLKDKLMGGVHPALSHVAVQPLPYSNAPRGGSEGEPQSTSARLSRGRLGSQGFAQPDTTGTAGLNPLASVHSQPDDIFADVFNPRAHSTALPLSASTRSDLARLHAQAAHTVSNPSSSSSSTALVTSLSSPASRPTLGLRKPSAMDDAFMLPAHSPAAAMASPLARSGKPLHLHLSGAQDLAGDLHGTPTKSTPTTLVRSLSALDLADLATLATQPLNPFDDLFSSTSLDLPTVDPRQETSDDEDEDITVAATLPSLVAAPSKTTGKREQLVVSFAPGSTPSKLAAMPASPRGLPPHMTHKRSLSSPHNAIPPAQPLFDAPPQTTAPASPPHSPSRKFHVIAAKPHPIS</sequence>
<feature type="compositionally biased region" description="Low complexity" evidence="3">
    <location>
        <begin position="671"/>
        <end position="692"/>
    </location>
</feature>
<evidence type="ECO:0000313" key="5">
    <source>
        <dbReference type="EMBL" id="KJE91266.1"/>
    </source>
</evidence>
<dbReference type="AlphaFoldDB" id="A0A0D2U835"/>
<dbReference type="PANTHER" id="PTHR28023:SF1">
    <property type="entry name" value="UPF0357 PROTEIN YCL012C"/>
    <property type="match status" value="1"/>
</dbReference>
<dbReference type="RefSeq" id="XP_011270205.1">
    <property type="nucleotide sequence ID" value="XM_011271903.1"/>
</dbReference>
<feature type="region of interest" description="Disordered" evidence="3">
    <location>
        <begin position="580"/>
        <end position="627"/>
    </location>
</feature>
<evidence type="ECO:0000256" key="2">
    <source>
        <dbReference type="ARBA" id="ARBA00022729"/>
    </source>
</evidence>
<dbReference type="EMBL" id="KE346362">
    <property type="protein sequence ID" value="KJE91266.1"/>
    <property type="molecule type" value="Genomic_DNA"/>
</dbReference>